<protein>
    <submittedName>
        <fullName evidence="1">8397_t:CDS:1</fullName>
    </submittedName>
</protein>
<dbReference type="Proteomes" id="UP000789920">
    <property type="component" value="Unassembled WGS sequence"/>
</dbReference>
<gene>
    <name evidence="1" type="ORF">RPERSI_LOCUS25831</name>
</gene>
<reference evidence="1" key="1">
    <citation type="submission" date="2021-06" db="EMBL/GenBank/DDBJ databases">
        <authorList>
            <person name="Kallberg Y."/>
            <person name="Tangrot J."/>
            <person name="Rosling A."/>
        </authorList>
    </citation>
    <scope>NUCLEOTIDE SEQUENCE</scope>
    <source>
        <strain evidence="1">MA461A</strain>
    </source>
</reference>
<sequence length="73" mass="8437">MSAFEEFNTITRAFSDNTYDNPEIFIVRAHAIEGKNAYKSLQACKRAEAMYIQSKEPIPVELFNKKGNMLYKL</sequence>
<dbReference type="EMBL" id="CAJVQC010086412">
    <property type="protein sequence ID" value="CAG8822555.1"/>
    <property type="molecule type" value="Genomic_DNA"/>
</dbReference>
<accession>A0ACA9S2X8</accession>
<comment type="caution">
    <text evidence="1">The sequence shown here is derived from an EMBL/GenBank/DDBJ whole genome shotgun (WGS) entry which is preliminary data.</text>
</comment>
<feature type="non-terminal residue" evidence="1">
    <location>
        <position position="73"/>
    </location>
</feature>
<name>A0ACA9S2X8_9GLOM</name>
<organism evidence="1 2">
    <name type="scientific">Racocetra persica</name>
    <dbReference type="NCBI Taxonomy" id="160502"/>
    <lineage>
        <taxon>Eukaryota</taxon>
        <taxon>Fungi</taxon>
        <taxon>Fungi incertae sedis</taxon>
        <taxon>Mucoromycota</taxon>
        <taxon>Glomeromycotina</taxon>
        <taxon>Glomeromycetes</taxon>
        <taxon>Diversisporales</taxon>
        <taxon>Gigasporaceae</taxon>
        <taxon>Racocetra</taxon>
    </lineage>
</organism>
<evidence type="ECO:0000313" key="1">
    <source>
        <dbReference type="EMBL" id="CAG8822555.1"/>
    </source>
</evidence>
<keyword evidence="2" id="KW-1185">Reference proteome</keyword>
<proteinExistence type="predicted"/>
<evidence type="ECO:0000313" key="2">
    <source>
        <dbReference type="Proteomes" id="UP000789920"/>
    </source>
</evidence>